<comment type="similarity">
    <text evidence="2">Belongs to the TAF6 family.</text>
</comment>
<evidence type="ECO:0000256" key="1">
    <source>
        <dbReference type="ARBA" id="ARBA00004123"/>
    </source>
</evidence>
<feature type="region of interest" description="Disordered" evidence="6">
    <location>
        <begin position="469"/>
        <end position="499"/>
    </location>
</feature>
<dbReference type="CDD" id="cd22932">
    <property type="entry name" value="HFD_TAF6L"/>
    <property type="match status" value="1"/>
</dbReference>
<proteinExistence type="inferred from homology"/>
<evidence type="ECO:0000256" key="2">
    <source>
        <dbReference type="ARBA" id="ARBA00007688"/>
    </source>
</evidence>
<feature type="non-terminal residue" evidence="8">
    <location>
        <position position="1"/>
    </location>
</feature>
<keyword evidence="3" id="KW-0805">Transcription regulation</keyword>
<name>A0AAW0Y0R3_CHEQU</name>
<evidence type="ECO:0000256" key="3">
    <source>
        <dbReference type="ARBA" id="ARBA00023015"/>
    </source>
</evidence>
<dbReference type="Gene3D" id="1.10.20.10">
    <property type="entry name" value="Histone, subunit A"/>
    <property type="match status" value="1"/>
</dbReference>
<dbReference type="GO" id="GO:0016251">
    <property type="term" value="F:RNA polymerase II general transcription initiation factor activity"/>
    <property type="evidence" value="ECO:0007669"/>
    <property type="project" value="InterPro"/>
</dbReference>
<dbReference type="GO" id="GO:0051123">
    <property type="term" value="P:RNA polymerase II preinitiation complex assembly"/>
    <property type="evidence" value="ECO:0007669"/>
    <property type="project" value="TreeGrafter"/>
</dbReference>
<reference evidence="8 9" key="1">
    <citation type="journal article" date="2024" name="BMC Genomics">
        <title>Genome assembly of redclaw crayfish (Cherax quadricarinatus) provides insights into its immune adaptation and hypoxia tolerance.</title>
        <authorList>
            <person name="Liu Z."/>
            <person name="Zheng J."/>
            <person name="Li H."/>
            <person name="Fang K."/>
            <person name="Wang S."/>
            <person name="He J."/>
            <person name="Zhou D."/>
            <person name="Weng S."/>
            <person name="Chi M."/>
            <person name="Gu Z."/>
            <person name="He J."/>
            <person name="Li F."/>
            <person name="Wang M."/>
        </authorList>
    </citation>
    <scope>NUCLEOTIDE SEQUENCE [LARGE SCALE GENOMIC DNA]</scope>
    <source>
        <strain evidence="8">ZL_2023a</strain>
    </source>
</reference>
<evidence type="ECO:0000259" key="7">
    <source>
        <dbReference type="SMART" id="SM00803"/>
    </source>
</evidence>
<dbReference type="PANTHER" id="PTHR10221:SF22">
    <property type="entry name" value="TAF6-LIKE RNA POLYMERASE II P300_CBP-ASSOCIATED FACTOR-ASSOCIATED FACTOR 65 KDA SUBUNIT 6L"/>
    <property type="match status" value="1"/>
</dbReference>
<keyword evidence="9" id="KW-1185">Reference proteome</keyword>
<dbReference type="SMART" id="SM00803">
    <property type="entry name" value="TAF"/>
    <property type="match status" value="1"/>
</dbReference>
<evidence type="ECO:0000313" key="8">
    <source>
        <dbReference type="EMBL" id="KAK8750405.1"/>
    </source>
</evidence>
<organism evidence="8 9">
    <name type="scientific">Cherax quadricarinatus</name>
    <name type="common">Australian red claw crayfish</name>
    <dbReference type="NCBI Taxonomy" id="27406"/>
    <lineage>
        <taxon>Eukaryota</taxon>
        <taxon>Metazoa</taxon>
        <taxon>Ecdysozoa</taxon>
        <taxon>Arthropoda</taxon>
        <taxon>Crustacea</taxon>
        <taxon>Multicrustacea</taxon>
        <taxon>Malacostraca</taxon>
        <taxon>Eumalacostraca</taxon>
        <taxon>Eucarida</taxon>
        <taxon>Decapoda</taxon>
        <taxon>Pleocyemata</taxon>
        <taxon>Astacidea</taxon>
        <taxon>Parastacoidea</taxon>
        <taxon>Parastacidae</taxon>
        <taxon>Cherax</taxon>
    </lineage>
</organism>
<comment type="caution">
    <text evidence="8">The sequence shown here is derived from an EMBL/GenBank/DDBJ whole genome shotgun (WGS) entry which is preliminary data.</text>
</comment>
<dbReference type="InterPro" id="IPR011442">
    <property type="entry name" value="TAF6_C"/>
</dbReference>
<evidence type="ECO:0000256" key="4">
    <source>
        <dbReference type="ARBA" id="ARBA00023163"/>
    </source>
</evidence>
<dbReference type="GO" id="GO:0046695">
    <property type="term" value="C:SLIK (SAGA-like) complex"/>
    <property type="evidence" value="ECO:0007669"/>
    <property type="project" value="InterPro"/>
</dbReference>
<feature type="domain" description="TATA box binding protein associated factor (TAF) histone-like fold" evidence="7">
    <location>
        <begin position="15"/>
        <end position="78"/>
    </location>
</feature>
<dbReference type="GO" id="GO:0046982">
    <property type="term" value="F:protein heterodimerization activity"/>
    <property type="evidence" value="ECO:0007669"/>
    <property type="project" value="InterPro"/>
</dbReference>
<keyword evidence="4" id="KW-0804">Transcription</keyword>
<dbReference type="Gene3D" id="1.25.40.770">
    <property type="entry name" value="TAF6, C-terminal HEAT repeat domain"/>
    <property type="match status" value="1"/>
</dbReference>
<dbReference type="InterPro" id="IPR009072">
    <property type="entry name" value="Histone-fold"/>
</dbReference>
<comment type="subcellular location">
    <subcellularLocation>
        <location evidence="1">Nucleus</location>
    </subcellularLocation>
</comment>
<dbReference type="InterPro" id="IPR004823">
    <property type="entry name" value="TAF_TATA-bd_Histone-like_dom"/>
</dbReference>
<evidence type="ECO:0000256" key="6">
    <source>
        <dbReference type="SAM" id="MobiDB-lite"/>
    </source>
</evidence>
<dbReference type="SUPFAM" id="SSF47113">
    <property type="entry name" value="Histone-fold"/>
    <property type="match status" value="1"/>
</dbReference>
<evidence type="ECO:0000313" key="9">
    <source>
        <dbReference type="Proteomes" id="UP001445076"/>
    </source>
</evidence>
<dbReference type="Proteomes" id="UP001445076">
    <property type="component" value="Unassembled WGS sequence"/>
</dbReference>
<dbReference type="Pfam" id="PF02969">
    <property type="entry name" value="TAF"/>
    <property type="match status" value="1"/>
</dbReference>
<keyword evidence="5" id="KW-0539">Nucleus</keyword>
<dbReference type="Pfam" id="PF07571">
    <property type="entry name" value="TAF6_C"/>
    <property type="match status" value="1"/>
</dbReference>
<dbReference type="AlphaFoldDB" id="A0AAW0Y0R3"/>
<dbReference type="PANTHER" id="PTHR10221">
    <property type="entry name" value="TRANSCRIPTION INITIATION FACTOR TFIID SUBUNIT 6"/>
    <property type="match status" value="1"/>
</dbReference>
<evidence type="ECO:0000256" key="5">
    <source>
        <dbReference type="ARBA" id="ARBA00023242"/>
    </source>
</evidence>
<protein>
    <recommendedName>
        <fullName evidence="7">TATA box binding protein associated factor (TAF) histone-like fold domain-containing protein</fullName>
    </recommendedName>
</protein>
<dbReference type="GO" id="GO:0005669">
    <property type="term" value="C:transcription factor TFIID complex"/>
    <property type="evidence" value="ECO:0007669"/>
    <property type="project" value="InterPro"/>
</dbReference>
<dbReference type="GO" id="GO:0000124">
    <property type="term" value="C:SAGA complex"/>
    <property type="evidence" value="ECO:0007669"/>
    <property type="project" value="InterPro"/>
</dbReference>
<dbReference type="InterPro" id="IPR046344">
    <property type="entry name" value="TAF6_C_sf"/>
</dbReference>
<dbReference type="EMBL" id="JARKIK010000007">
    <property type="protein sequence ID" value="KAK8750405.1"/>
    <property type="molecule type" value="Genomic_DNA"/>
</dbReference>
<dbReference type="GO" id="GO:0003713">
    <property type="term" value="F:transcription coactivator activity"/>
    <property type="evidence" value="ECO:0007669"/>
    <property type="project" value="TreeGrafter"/>
</dbReference>
<sequence>VDGNENRGEEKRCAQVAVESVITWGEAAGIADISQDLARSIAADVTYRLRQTLNVCGQFLKHCKRRRLTPDDINRALKWMDVTSVMGYTGSEPVEWQAIPEVGVHIAHDPTVNLASTALSGDIFHQPGSPCVRGEWPFISGHTLVKGEGGGEYLPALLPLSPEHLQYYQMLFTVITGPSNDLFKIMCEDVSTSPGISALVSPIVGGLVRGAQRARQKPCILRRILLLIRALLLNPHLHLGPQNYMRDLVNVLVYCIIIERKSPQDTQMIRSLACNVLIQVVSREPGCRGTWETVVSSLGGVVASSSRPWGQHVGALIGLLTLGAPALLNSLTPIARSYYNRLTHAISQSPTASTRDILDAHTSNCLLLAGLVNVMTTFVKSLPDSIVMFSSSKSSSCVSTNTVSPIGIVDGDVTFEQIQEIYKLGEESYGSAFILQIPGVYLCCTPNQVPSFLQSSVYRDQAISGDALLNPPAAKRSRSKLHQSTSKPRPRRNQPYSPSQLFDGYKALTEMRSHIQMNIRGCWKKSINKLKRRNSSLPAVIPHAHRPLLARYCSRLTGCMPHNTFTRPLFSPLKPGYTLQYLLL</sequence>
<accession>A0AAW0Y0R3</accession>
<gene>
    <name evidence="8" type="ORF">OTU49_014814</name>
</gene>
<dbReference type="InterPro" id="IPR037796">
    <property type="entry name" value="TAF6"/>
</dbReference>